<dbReference type="Pfam" id="PF25447">
    <property type="entry name" value="RING_ZNF598"/>
    <property type="match status" value="1"/>
</dbReference>
<dbReference type="PANTHER" id="PTHR22938">
    <property type="entry name" value="ZINC FINGER PROTEIN 598"/>
    <property type="match status" value="1"/>
</dbReference>
<dbReference type="Gene3D" id="3.30.40.10">
    <property type="entry name" value="Zinc/RING finger domain, C3HC4 (zinc finger)"/>
    <property type="match status" value="1"/>
</dbReference>
<dbReference type="GO" id="GO:0008270">
    <property type="term" value="F:zinc ion binding"/>
    <property type="evidence" value="ECO:0007669"/>
    <property type="project" value="UniProtKB-KW"/>
</dbReference>
<gene>
    <name evidence="3" type="ORF">EJB05_54797</name>
</gene>
<dbReference type="GO" id="GO:0043022">
    <property type="term" value="F:ribosome binding"/>
    <property type="evidence" value="ECO:0007669"/>
    <property type="project" value="TreeGrafter"/>
</dbReference>
<keyword evidence="4" id="KW-1185">Reference proteome</keyword>
<dbReference type="AlphaFoldDB" id="A0A5J9SLF1"/>
<dbReference type="InterPro" id="IPR013083">
    <property type="entry name" value="Znf_RING/FYVE/PHD"/>
</dbReference>
<evidence type="ECO:0000313" key="4">
    <source>
        <dbReference type="Proteomes" id="UP000324897"/>
    </source>
</evidence>
<evidence type="ECO:0000313" key="3">
    <source>
        <dbReference type="EMBL" id="TVT99796.1"/>
    </source>
</evidence>
<dbReference type="Gramene" id="TVT99796">
    <property type="protein sequence ID" value="TVT99796"/>
    <property type="gene ID" value="EJB05_54797"/>
</dbReference>
<dbReference type="GO" id="GO:0061630">
    <property type="term" value="F:ubiquitin protein ligase activity"/>
    <property type="evidence" value="ECO:0007669"/>
    <property type="project" value="InterPro"/>
</dbReference>
<dbReference type="GO" id="GO:0016567">
    <property type="term" value="P:protein ubiquitination"/>
    <property type="evidence" value="ECO:0007669"/>
    <property type="project" value="TreeGrafter"/>
</dbReference>
<keyword evidence="1" id="KW-0863">Zinc-finger</keyword>
<dbReference type="Proteomes" id="UP000324897">
    <property type="component" value="Unassembled WGS sequence"/>
</dbReference>
<name>A0A5J9SLF1_9POAL</name>
<keyword evidence="1" id="KW-0479">Metal-binding</keyword>
<keyword evidence="1" id="KW-0862">Zinc</keyword>
<evidence type="ECO:0000259" key="2">
    <source>
        <dbReference type="PROSITE" id="PS50089"/>
    </source>
</evidence>
<dbReference type="OrthoDB" id="663895at2759"/>
<accession>A0A5J9SLF1</accession>
<feature type="non-terminal residue" evidence="3">
    <location>
        <position position="1"/>
    </location>
</feature>
<evidence type="ECO:0000256" key="1">
    <source>
        <dbReference type="PROSITE-ProRule" id="PRU00175"/>
    </source>
</evidence>
<feature type="domain" description="RING-type" evidence="2">
    <location>
        <begin position="25"/>
        <end position="66"/>
    </location>
</feature>
<sequence length="166" mass="17921">MAQRPDAHSGHGATDAASADEVSCCAVCMEPADWVAAGQCGHREVCVNCAVRMRFFQDDRRCCICRALCPTVVITKSDDGGQQPDAASAFSKPSGKYFFYHGSMAAYFTDREQYEAARKACSLKPPCPNPAAGVEDDACFEGFGRAEDGVGCWADGLPDVRLFRFL</sequence>
<dbReference type="PANTHER" id="PTHR22938:SF15">
    <property type="entry name" value="OS01G0568000 PROTEIN"/>
    <property type="match status" value="1"/>
</dbReference>
<dbReference type="InterPro" id="IPR044288">
    <property type="entry name" value="ZNF598/HEL2"/>
</dbReference>
<proteinExistence type="predicted"/>
<dbReference type="PROSITE" id="PS50089">
    <property type="entry name" value="ZF_RING_2"/>
    <property type="match status" value="1"/>
</dbReference>
<protein>
    <recommendedName>
        <fullName evidence="2">RING-type domain-containing protein</fullName>
    </recommendedName>
</protein>
<dbReference type="InterPro" id="IPR001841">
    <property type="entry name" value="Znf_RING"/>
</dbReference>
<dbReference type="EMBL" id="RWGY01000676">
    <property type="protein sequence ID" value="TVT99796.1"/>
    <property type="molecule type" value="Genomic_DNA"/>
</dbReference>
<comment type="caution">
    <text evidence="3">The sequence shown here is derived from an EMBL/GenBank/DDBJ whole genome shotgun (WGS) entry which is preliminary data.</text>
</comment>
<dbReference type="GO" id="GO:0072344">
    <property type="term" value="P:rescue of stalled ribosome"/>
    <property type="evidence" value="ECO:0007669"/>
    <property type="project" value="InterPro"/>
</dbReference>
<reference evidence="3 4" key="1">
    <citation type="journal article" date="2019" name="Sci. Rep.">
        <title>A high-quality genome of Eragrostis curvula grass provides insights into Poaceae evolution and supports new strategies to enhance forage quality.</title>
        <authorList>
            <person name="Carballo J."/>
            <person name="Santos B.A.C.M."/>
            <person name="Zappacosta D."/>
            <person name="Garbus I."/>
            <person name="Selva J.P."/>
            <person name="Gallo C.A."/>
            <person name="Diaz A."/>
            <person name="Albertini E."/>
            <person name="Caccamo M."/>
            <person name="Echenique V."/>
        </authorList>
    </citation>
    <scope>NUCLEOTIDE SEQUENCE [LARGE SCALE GENOMIC DNA]</scope>
    <source>
        <strain evidence="4">cv. Victoria</strain>
        <tissue evidence="3">Leaf</tissue>
    </source>
</reference>
<organism evidence="3 4">
    <name type="scientific">Eragrostis curvula</name>
    <name type="common">weeping love grass</name>
    <dbReference type="NCBI Taxonomy" id="38414"/>
    <lineage>
        <taxon>Eukaryota</taxon>
        <taxon>Viridiplantae</taxon>
        <taxon>Streptophyta</taxon>
        <taxon>Embryophyta</taxon>
        <taxon>Tracheophyta</taxon>
        <taxon>Spermatophyta</taxon>
        <taxon>Magnoliopsida</taxon>
        <taxon>Liliopsida</taxon>
        <taxon>Poales</taxon>
        <taxon>Poaceae</taxon>
        <taxon>PACMAD clade</taxon>
        <taxon>Chloridoideae</taxon>
        <taxon>Eragrostideae</taxon>
        <taxon>Eragrostidinae</taxon>
        <taxon>Eragrostis</taxon>
    </lineage>
</organism>